<evidence type="ECO:0000313" key="1">
    <source>
        <dbReference type="EMBL" id="MEQ2366869.1"/>
    </source>
</evidence>
<evidence type="ECO:0000313" key="2">
    <source>
        <dbReference type="Proteomes" id="UP001469749"/>
    </source>
</evidence>
<dbReference type="Proteomes" id="UP001469749">
    <property type="component" value="Unassembled WGS sequence"/>
</dbReference>
<dbReference type="RefSeq" id="WP_349086481.1">
    <property type="nucleotide sequence ID" value="NZ_JBBMEK010000395.1"/>
</dbReference>
<proteinExistence type="predicted"/>
<protein>
    <submittedName>
        <fullName evidence="1">Uncharacterized protein</fullName>
    </submittedName>
</protein>
<feature type="non-terminal residue" evidence="1">
    <location>
        <position position="79"/>
    </location>
</feature>
<name>A0ABV1BCU7_9FIRM</name>
<sequence length="79" mass="9265">MDLINQMTDDSMVDTEKNMSIEIPEGEDRYAYSYRRYNKRAACIEHEEGKLQILTNLIKDSILTIQGADKRMNMTEEVF</sequence>
<reference evidence="1 2" key="1">
    <citation type="submission" date="2024-03" db="EMBL/GenBank/DDBJ databases">
        <title>Human intestinal bacterial collection.</title>
        <authorList>
            <person name="Pauvert C."/>
            <person name="Hitch T.C.A."/>
            <person name="Clavel T."/>
        </authorList>
    </citation>
    <scope>NUCLEOTIDE SEQUENCE [LARGE SCALE GENOMIC DNA]</scope>
    <source>
        <strain evidence="1 2">CLA-AA-H190</strain>
    </source>
</reference>
<organism evidence="1 2">
    <name type="scientific">Coprococcus intestinihominis</name>
    <dbReference type="NCBI Taxonomy" id="3133154"/>
    <lineage>
        <taxon>Bacteria</taxon>
        <taxon>Bacillati</taxon>
        <taxon>Bacillota</taxon>
        <taxon>Clostridia</taxon>
        <taxon>Lachnospirales</taxon>
        <taxon>Lachnospiraceae</taxon>
        <taxon>Coprococcus</taxon>
    </lineage>
</organism>
<comment type="caution">
    <text evidence="1">The sequence shown here is derived from an EMBL/GenBank/DDBJ whole genome shotgun (WGS) entry which is preliminary data.</text>
</comment>
<accession>A0ABV1BCU7</accession>
<dbReference type="EMBL" id="JBBMEK010000395">
    <property type="protein sequence ID" value="MEQ2366869.1"/>
    <property type="molecule type" value="Genomic_DNA"/>
</dbReference>
<keyword evidence="2" id="KW-1185">Reference proteome</keyword>
<gene>
    <name evidence="1" type="ORF">WMO25_17555</name>
</gene>